<dbReference type="PANTHER" id="PTHR36837:SF5">
    <property type="entry name" value="POLY-3-HYDROXYBUTYRATE SYNTHASE"/>
    <property type="match status" value="1"/>
</dbReference>
<evidence type="ECO:0000256" key="1">
    <source>
        <dbReference type="ARBA" id="ARBA00022679"/>
    </source>
</evidence>
<dbReference type="Gene3D" id="3.40.50.1820">
    <property type="entry name" value="alpha/beta hydrolase"/>
    <property type="match status" value="1"/>
</dbReference>
<evidence type="ECO:0000256" key="3">
    <source>
        <dbReference type="SAM" id="MobiDB-lite"/>
    </source>
</evidence>
<dbReference type="PANTHER" id="PTHR36837">
    <property type="entry name" value="POLY(3-HYDROXYALKANOATE) POLYMERASE SUBUNIT PHAC"/>
    <property type="match status" value="1"/>
</dbReference>
<proteinExistence type="predicted"/>
<dbReference type="SUPFAM" id="SSF53474">
    <property type="entry name" value="alpha/beta-Hydrolases"/>
    <property type="match status" value="1"/>
</dbReference>
<reference evidence="6 7" key="1">
    <citation type="submission" date="2020-07" db="EMBL/GenBank/DDBJ databases">
        <title>Genomic Encyclopedia of Archaeal and Bacterial Type Strains, Phase II (KMG-II): from individual species to whole genera.</title>
        <authorList>
            <person name="Goeker M."/>
        </authorList>
    </citation>
    <scope>NUCLEOTIDE SEQUENCE [LARGE SCALE GENOMIC DNA]</scope>
    <source>
        <strain evidence="6 7">DSM 21226</strain>
    </source>
</reference>
<keyword evidence="2 6" id="KW-0012">Acyltransferase</keyword>
<feature type="region of interest" description="Disordered" evidence="3">
    <location>
        <begin position="1"/>
        <end position="27"/>
    </location>
</feature>
<evidence type="ECO:0000313" key="6">
    <source>
        <dbReference type="EMBL" id="NYG31817.1"/>
    </source>
</evidence>
<dbReference type="InterPro" id="IPR022211">
    <property type="entry name" value="PHBC_N"/>
</dbReference>
<dbReference type="EC" id="2.3.1.-" evidence="6"/>
<evidence type="ECO:0000259" key="4">
    <source>
        <dbReference type="Pfam" id="PF07167"/>
    </source>
</evidence>
<dbReference type="RefSeq" id="WP_310732839.1">
    <property type="nucleotide sequence ID" value="NZ_JACCFH010000001.1"/>
</dbReference>
<dbReference type="AlphaFoldDB" id="A0A7Y9QYZ3"/>
<dbReference type="InterPro" id="IPR029058">
    <property type="entry name" value="AB_hydrolase_fold"/>
</dbReference>
<feature type="compositionally biased region" description="Low complexity" evidence="3">
    <location>
        <begin position="9"/>
        <end position="27"/>
    </location>
</feature>
<dbReference type="InterPro" id="IPR051321">
    <property type="entry name" value="PHA/PHB_synthase"/>
</dbReference>
<organism evidence="6 7">
    <name type="scientific">Sphaerotilus montanus</name>
    <dbReference type="NCBI Taxonomy" id="522889"/>
    <lineage>
        <taxon>Bacteria</taxon>
        <taxon>Pseudomonadati</taxon>
        <taxon>Pseudomonadota</taxon>
        <taxon>Betaproteobacteria</taxon>
        <taxon>Burkholderiales</taxon>
        <taxon>Sphaerotilaceae</taxon>
        <taxon>Sphaerotilus</taxon>
    </lineage>
</organism>
<dbReference type="Pfam" id="PF12551">
    <property type="entry name" value="PHBC_N"/>
    <property type="match status" value="1"/>
</dbReference>
<evidence type="ECO:0000313" key="7">
    <source>
        <dbReference type="Proteomes" id="UP000518288"/>
    </source>
</evidence>
<accession>A0A7Y9QYZ3</accession>
<comment type="caution">
    <text evidence="6">The sequence shown here is derived from an EMBL/GenBank/DDBJ whole genome shotgun (WGS) entry which is preliminary data.</text>
</comment>
<dbReference type="Pfam" id="PF07167">
    <property type="entry name" value="PhaC_N"/>
    <property type="match status" value="1"/>
</dbReference>
<keyword evidence="7" id="KW-1185">Reference proteome</keyword>
<dbReference type="GO" id="GO:0042619">
    <property type="term" value="P:poly-hydroxybutyrate biosynthetic process"/>
    <property type="evidence" value="ECO:0007669"/>
    <property type="project" value="InterPro"/>
</dbReference>
<keyword evidence="1 6" id="KW-0808">Transferase</keyword>
<feature type="domain" description="Poly-beta-hydroxybutyrate polymerase N-terminal" evidence="5">
    <location>
        <begin position="29"/>
        <end position="69"/>
    </location>
</feature>
<dbReference type="Proteomes" id="UP000518288">
    <property type="component" value="Unassembled WGS sequence"/>
</dbReference>
<protein>
    <submittedName>
        <fullName evidence="6">Polyhydroxyalkanoate synthase</fullName>
        <ecNumber evidence="6">2.3.1.-</ecNumber>
    </submittedName>
</protein>
<name>A0A7Y9QYZ3_9BURK</name>
<evidence type="ECO:0000256" key="2">
    <source>
        <dbReference type="ARBA" id="ARBA00023315"/>
    </source>
</evidence>
<gene>
    <name evidence="6" type="ORF">BDD16_000803</name>
</gene>
<feature type="domain" description="Poly-beta-hydroxybutyrate polymerase N-terminal" evidence="4">
    <location>
        <begin position="104"/>
        <end position="271"/>
    </location>
</feature>
<sequence length="599" mass="65886">MLQATRSLPEPASTSTRPAAPAGPTPAEAAAAFDQLVHARAAALTSGLSPISLSLAWQDWAQHLMSQPGQRLRLAAQAQAGVIEWLGHCASGGCTPDGSAAAPDARFASPAWQQWPWPGVVQAYQQSVQWWDDATQLPGLTRHHSEVVRTMARQWLDTLSPSNLPFNPEVLQVTRERLGANLIEGAQNAADDWRLQHGLQPLALPEHSYRPGTEVAITPGAVVMRNRLVELIQYAPATDVVQAAPVFIVPSWIMKYYILDLRPEHSLVRWLVGQGHTVFILSWKNPDRSDAGIGLNDYLQWGVFDSLARIRELVPDHPVHACGYCLGGTLLSMAAAALARPQQVASAPQQAPLASVTLLASETDFTEPGEMGALIDESQVQLLEAVMADRGFLTGQQMAGSFQFLHARDLVWSTKMHEYLFGERTRPNDLMAWNADVTRMPARMHSEYLRRCYLRNELAEGRYLVEGTPVSLSDVRVPVFAVGTETDHVSPWKSVYKLLRLSETEVTFVLTSGGHNAGIVSEPGHPHRHYALHVTAATDPWQSPEDWQATAERRDGSWWTAWNDWLVAHSRGTVPARVIDPATALAAAPGDYVQTRYAD</sequence>
<evidence type="ECO:0000259" key="5">
    <source>
        <dbReference type="Pfam" id="PF12551"/>
    </source>
</evidence>
<dbReference type="EMBL" id="JACCFH010000001">
    <property type="protein sequence ID" value="NYG31817.1"/>
    <property type="molecule type" value="Genomic_DNA"/>
</dbReference>
<dbReference type="InterPro" id="IPR010941">
    <property type="entry name" value="PhaC_N"/>
</dbReference>
<dbReference type="GO" id="GO:0016746">
    <property type="term" value="F:acyltransferase activity"/>
    <property type="evidence" value="ECO:0007669"/>
    <property type="project" value="UniProtKB-KW"/>
</dbReference>